<name>A0A6P6VFW2_COFAR</name>
<dbReference type="GeneID" id="113722453"/>
<dbReference type="Proteomes" id="UP001652660">
    <property type="component" value="Chromosome 8c"/>
</dbReference>
<reference evidence="2" key="1">
    <citation type="journal article" date="2025" name="Foods">
        <title>Unveiling the Microbial Signatures of Arabica Coffee Cherries: Insights into Ripeness Specific Diversity, Functional Traits, and Implications for Quality and Safety.</title>
        <authorList>
            <consortium name="RefSeq"/>
            <person name="Tenea G.N."/>
            <person name="Cifuentes V."/>
            <person name="Reyes P."/>
            <person name="Cevallos-Vallejos M."/>
        </authorList>
    </citation>
    <scope>NUCLEOTIDE SEQUENCE [LARGE SCALE GENOMIC DNA]</scope>
</reference>
<proteinExistence type="predicted"/>
<keyword evidence="1" id="KW-0812">Transmembrane</keyword>
<sequence length="124" mass="14143">MPIFYFLSSSLISLFTSSSFQSSSNFSHLLPLFFSLVFFFWFLILTKSNNKKKLQYYRSPPASRGLRFRPSMTSFMRPMFSTETPSISYSGLQYGGAFSLFSCSSSKLQCLHQALQSNTLQNSC</sequence>
<protein>
    <submittedName>
        <fullName evidence="3">Uncharacterized protein</fullName>
    </submittedName>
</protein>
<evidence type="ECO:0000256" key="1">
    <source>
        <dbReference type="SAM" id="Phobius"/>
    </source>
</evidence>
<dbReference type="AlphaFoldDB" id="A0A6P6VFW2"/>
<gene>
    <name evidence="3" type="primary">LOC113722453</name>
</gene>
<accession>A0A6P6VFW2</accession>
<feature type="transmembrane region" description="Helical" evidence="1">
    <location>
        <begin position="29"/>
        <end position="46"/>
    </location>
</feature>
<reference evidence="3" key="2">
    <citation type="submission" date="2025-08" db="UniProtKB">
        <authorList>
            <consortium name="RefSeq"/>
        </authorList>
    </citation>
    <scope>IDENTIFICATION</scope>
    <source>
        <tissue evidence="3">Leaves</tissue>
    </source>
</reference>
<evidence type="ECO:0000313" key="3">
    <source>
        <dbReference type="RefSeq" id="XP_027101556.2"/>
    </source>
</evidence>
<evidence type="ECO:0000313" key="2">
    <source>
        <dbReference type="Proteomes" id="UP001652660"/>
    </source>
</evidence>
<organism evidence="2 3">
    <name type="scientific">Coffea arabica</name>
    <name type="common">Arabian coffee</name>
    <dbReference type="NCBI Taxonomy" id="13443"/>
    <lineage>
        <taxon>Eukaryota</taxon>
        <taxon>Viridiplantae</taxon>
        <taxon>Streptophyta</taxon>
        <taxon>Embryophyta</taxon>
        <taxon>Tracheophyta</taxon>
        <taxon>Spermatophyta</taxon>
        <taxon>Magnoliopsida</taxon>
        <taxon>eudicotyledons</taxon>
        <taxon>Gunneridae</taxon>
        <taxon>Pentapetalae</taxon>
        <taxon>asterids</taxon>
        <taxon>lamiids</taxon>
        <taxon>Gentianales</taxon>
        <taxon>Rubiaceae</taxon>
        <taxon>Ixoroideae</taxon>
        <taxon>Gardenieae complex</taxon>
        <taxon>Bertiereae - Coffeeae clade</taxon>
        <taxon>Coffeeae</taxon>
        <taxon>Coffea</taxon>
    </lineage>
</organism>
<keyword evidence="1" id="KW-1133">Transmembrane helix</keyword>
<keyword evidence="1" id="KW-0472">Membrane</keyword>
<dbReference type="RefSeq" id="XP_027101556.2">
    <property type="nucleotide sequence ID" value="XM_027245755.2"/>
</dbReference>
<keyword evidence="2" id="KW-1185">Reference proteome</keyword>